<evidence type="ECO:0000313" key="1">
    <source>
        <dbReference type="EMBL" id="RNI40034.1"/>
    </source>
</evidence>
<evidence type="ECO:0000313" key="2">
    <source>
        <dbReference type="Proteomes" id="UP000267223"/>
    </source>
</evidence>
<dbReference type="AlphaFoldDB" id="A0A3M9NQS0"/>
<organism evidence="1 2">
    <name type="scientific">Hanamia caeni</name>
    <dbReference type="NCBI Taxonomy" id="2294116"/>
    <lineage>
        <taxon>Bacteria</taxon>
        <taxon>Pseudomonadati</taxon>
        <taxon>Bacteroidota</taxon>
        <taxon>Chitinophagia</taxon>
        <taxon>Chitinophagales</taxon>
        <taxon>Chitinophagaceae</taxon>
        <taxon>Hanamia</taxon>
    </lineage>
</organism>
<comment type="caution">
    <text evidence="1">The sequence shown here is derived from an EMBL/GenBank/DDBJ whole genome shotgun (WGS) entry which is preliminary data.</text>
</comment>
<dbReference type="PANTHER" id="PTHR38471:SF2">
    <property type="entry name" value="FOUR HELIX BUNDLE PROTEIN"/>
    <property type="match status" value="1"/>
</dbReference>
<dbReference type="InterPro" id="IPR012657">
    <property type="entry name" value="23S_rRNA-intervening_sequence"/>
</dbReference>
<dbReference type="Pfam" id="PF05635">
    <property type="entry name" value="23S_rRNA_IVP"/>
    <property type="match status" value="1"/>
</dbReference>
<dbReference type="SUPFAM" id="SSF158446">
    <property type="entry name" value="IVS-encoded protein-like"/>
    <property type="match status" value="1"/>
</dbReference>
<dbReference type="OrthoDB" id="9811959at2"/>
<dbReference type="PANTHER" id="PTHR38471">
    <property type="entry name" value="FOUR HELIX BUNDLE PROTEIN"/>
    <property type="match status" value="1"/>
</dbReference>
<dbReference type="RefSeq" id="WP_123118925.1">
    <property type="nucleotide sequence ID" value="NZ_RJJR01000001.1"/>
</dbReference>
<dbReference type="InterPro" id="IPR036583">
    <property type="entry name" value="23S_rRNA_IVS_sf"/>
</dbReference>
<dbReference type="NCBIfam" id="TIGR02436">
    <property type="entry name" value="four helix bundle protein"/>
    <property type="match status" value="1"/>
</dbReference>
<gene>
    <name evidence="1" type="ORF">EFY79_01660</name>
</gene>
<name>A0A3M9NQS0_9BACT</name>
<dbReference type="Gene3D" id="1.20.1440.60">
    <property type="entry name" value="23S rRNA-intervening sequence"/>
    <property type="match status" value="1"/>
</dbReference>
<reference evidence="1 2" key="1">
    <citation type="submission" date="2018-11" db="EMBL/GenBank/DDBJ databases">
        <title>Draft genome sequence of Ferruginibacter sp. BO-59.</title>
        <authorList>
            <person name="Im W.T."/>
        </authorList>
    </citation>
    <scope>NUCLEOTIDE SEQUENCE [LARGE SCALE GENOMIC DNA]</scope>
    <source>
        <strain evidence="1 2">BO-59</strain>
    </source>
</reference>
<dbReference type="Proteomes" id="UP000267223">
    <property type="component" value="Unassembled WGS sequence"/>
</dbReference>
<protein>
    <submittedName>
        <fullName evidence="1">Four helix bundle protein</fullName>
    </submittedName>
</protein>
<proteinExistence type="predicted"/>
<dbReference type="EMBL" id="RJJR01000001">
    <property type="protein sequence ID" value="RNI40034.1"/>
    <property type="molecule type" value="Genomic_DNA"/>
</dbReference>
<dbReference type="CDD" id="cd16377">
    <property type="entry name" value="23S_rRNA_IVP_like"/>
    <property type="match status" value="1"/>
</dbReference>
<keyword evidence="2" id="KW-1185">Reference proteome</keyword>
<sequence length="118" mass="13572">MRDYKKYDVWVKGHELTLFVYKNIIPQMPKSEQYELCSQIKRASYSIPLSIVEGCGRNTEKDFAHFLDIALGSAQEVEYCFILINDLSYISESSFDAGLKKINEIKAKLINLIKSIRG</sequence>
<accession>A0A3M9NQS0</accession>